<feature type="compositionally biased region" description="Basic and acidic residues" evidence="1">
    <location>
        <begin position="19"/>
        <end position="39"/>
    </location>
</feature>
<keyword evidence="3" id="KW-1185">Reference proteome</keyword>
<name>B4HD39_DROPE</name>
<organism evidence="3">
    <name type="scientific">Drosophila persimilis</name>
    <name type="common">Fruit fly</name>
    <dbReference type="NCBI Taxonomy" id="7234"/>
    <lineage>
        <taxon>Eukaryota</taxon>
        <taxon>Metazoa</taxon>
        <taxon>Ecdysozoa</taxon>
        <taxon>Arthropoda</taxon>
        <taxon>Hexapoda</taxon>
        <taxon>Insecta</taxon>
        <taxon>Pterygota</taxon>
        <taxon>Neoptera</taxon>
        <taxon>Endopterygota</taxon>
        <taxon>Diptera</taxon>
        <taxon>Brachycera</taxon>
        <taxon>Muscomorpha</taxon>
        <taxon>Ephydroidea</taxon>
        <taxon>Drosophilidae</taxon>
        <taxon>Drosophila</taxon>
        <taxon>Sophophora</taxon>
    </lineage>
</organism>
<accession>B4HD39</accession>
<feature type="region of interest" description="Disordered" evidence="1">
    <location>
        <begin position="1"/>
        <end position="69"/>
    </location>
</feature>
<reference evidence="2 3" key="1">
    <citation type="journal article" date="2007" name="Nature">
        <title>Evolution of genes and genomes on the Drosophila phylogeny.</title>
        <authorList>
            <consortium name="Drosophila 12 Genomes Consortium"/>
            <person name="Clark A.G."/>
            <person name="Eisen M.B."/>
            <person name="Smith D.R."/>
            <person name="Bergman C.M."/>
            <person name="Oliver B."/>
            <person name="Markow T.A."/>
            <person name="Kaufman T.C."/>
            <person name="Kellis M."/>
            <person name="Gelbart W."/>
            <person name="Iyer V.N."/>
            <person name="Pollard D.A."/>
            <person name="Sackton T.B."/>
            <person name="Larracuente A.M."/>
            <person name="Singh N.D."/>
            <person name="Abad J.P."/>
            <person name="Abt D.N."/>
            <person name="Adryan B."/>
            <person name="Aguade M."/>
            <person name="Akashi H."/>
            <person name="Anderson W.W."/>
            <person name="Aquadro C.F."/>
            <person name="Ardell D.H."/>
            <person name="Arguello R."/>
            <person name="Artieri C.G."/>
            <person name="Barbash D.A."/>
            <person name="Barker D."/>
            <person name="Barsanti P."/>
            <person name="Batterham P."/>
            <person name="Batzoglou S."/>
            <person name="Begun D."/>
            <person name="Bhutkar A."/>
            <person name="Blanco E."/>
            <person name="Bosak S.A."/>
            <person name="Bradley R.K."/>
            <person name="Brand A.D."/>
            <person name="Brent M.R."/>
            <person name="Brooks A.N."/>
            <person name="Brown R.H."/>
            <person name="Butlin R.K."/>
            <person name="Caggese C."/>
            <person name="Calvi B.R."/>
            <person name="Bernardo de Carvalho A."/>
            <person name="Caspi A."/>
            <person name="Castrezana S."/>
            <person name="Celniker S.E."/>
            <person name="Chang J.L."/>
            <person name="Chapple C."/>
            <person name="Chatterji S."/>
            <person name="Chinwalla A."/>
            <person name="Civetta A."/>
            <person name="Clifton S.W."/>
            <person name="Comeron J.M."/>
            <person name="Costello J.C."/>
            <person name="Coyne J.A."/>
            <person name="Daub J."/>
            <person name="David R.G."/>
            <person name="Delcher A.L."/>
            <person name="Delehaunty K."/>
            <person name="Do C.B."/>
            <person name="Ebling H."/>
            <person name="Edwards K."/>
            <person name="Eickbush T."/>
            <person name="Evans J.D."/>
            <person name="Filipski A."/>
            <person name="Findeiss S."/>
            <person name="Freyhult E."/>
            <person name="Fulton L."/>
            <person name="Fulton R."/>
            <person name="Garcia A.C."/>
            <person name="Gardiner A."/>
            <person name="Garfield D.A."/>
            <person name="Garvin B.E."/>
            <person name="Gibson G."/>
            <person name="Gilbert D."/>
            <person name="Gnerre S."/>
            <person name="Godfrey J."/>
            <person name="Good R."/>
            <person name="Gotea V."/>
            <person name="Gravely B."/>
            <person name="Greenberg A.J."/>
            <person name="Griffiths-Jones S."/>
            <person name="Gross S."/>
            <person name="Guigo R."/>
            <person name="Gustafson E.A."/>
            <person name="Haerty W."/>
            <person name="Hahn M.W."/>
            <person name="Halligan D.L."/>
            <person name="Halpern A.L."/>
            <person name="Halter G.M."/>
            <person name="Han M.V."/>
            <person name="Heger A."/>
            <person name="Hillier L."/>
            <person name="Hinrichs A.S."/>
            <person name="Holmes I."/>
            <person name="Hoskins R.A."/>
            <person name="Hubisz M.J."/>
            <person name="Hultmark D."/>
            <person name="Huntley M.A."/>
            <person name="Jaffe D.B."/>
            <person name="Jagadeeshan S."/>
            <person name="Jeck W.R."/>
            <person name="Johnson J."/>
            <person name="Jones C.D."/>
            <person name="Jordan W.C."/>
            <person name="Karpen G.H."/>
            <person name="Kataoka E."/>
            <person name="Keightley P.D."/>
            <person name="Kheradpour P."/>
            <person name="Kirkness E.F."/>
            <person name="Koerich L.B."/>
            <person name="Kristiansen K."/>
            <person name="Kudrna D."/>
            <person name="Kulathinal R.J."/>
            <person name="Kumar S."/>
            <person name="Kwok R."/>
            <person name="Lander E."/>
            <person name="Langley C.H."/>
            <person name="Lapoint R."/>
            <person name="Lazzaro B.P."/>
            <person name="Lee S.J."/>
            <person name="Levesque L."/>
            <person name="Li R."/>
            <person name="Lin C.F."/>
            <person name="Lin M.F."/>
            <person name="Lindblad-Toh K."/>
            <person name="Llopart A."/>
            <person name="Long M."/>
            <person name="Low L."/>
            <person name="Lozovsky E."/>
            <person name="Lu J."/>
            <person name="Luo M."/>
            <person name="Machado C.A."/>
            <person name="Makalowski W."/>
            <person name="Marzo M."/>
            <person name="Matsuda M."/>
            <person name="Matzkin L."/>
            <person name="McAllister B."/>
            <person name="McBride C.S."/>
            <person name="McKernan B."/>
            <person name="McKernan K."/>
            <person name="Mendez-Lago M."/>
            <person name="Minx P."/>
            <person name="Mollenhauer M.U."/>
            <person name="Montooth K."/>
            <person name="Mount S.M."/>
            <person name="Mu X."/>
            <person name="Myers E."/>
            <person name="Negre B."/>
            <person name="Newfeld S."/>
            <person name="Nielsen R."/>
            <person name="Noor M.A."/>
            <person name="O'Grady P."/>
            <person name="Pachter L."/>
            <person name="Papaceit M."/>
            <person name="Parisi M.J."/>
            <person name="Parisi M."/>
            <person name="Parts L."/>
            <person name="Pedersen J.S."/>
            <person name="Pesole G."/>
            <person name="Phillippy A.M."/>
            <person name="Ponting C.P."/>
            <person name="Pop M."/>
            <person name="Porcelli D."/>
            <person name="Powell J.R."/>
            <person name="Prohaska S."/>
            <person name="Pruitt K."/>
            <person name="Puig M."/>
            <person name="Quesneville H."/>
            <person name="Ram K.R."/>
            <person name="Rand D."/>
            <person name="Rasmussen M.D."/>
            <person name="Reed L.K."/>
            <person name="Reenan R."/>
            <person name="Reily A."/>
            <person name="Remington K.A."/>
            <person name="Rieger T.T."/>
            <person name="Ritchie M.G."/>
            <person name="Robin C."/>
            <person name="Rogers Y.H."/>
            <person name="Rohde C."/>
            <person name="Rozas J."/>
            <person name="Rubenfield M.J."/>
            <person name="Ruiz A."/>
            <person name="Russo S."/>
            <person name="Salzberg S.L."/>
            <person name="Sanchez-Gracia A."/>
            <person name="Saranga D.J."/>
            <person name="Sato H."/>
            <person name="Schaeffer S.W."/>
            <person name="Schatz M.C."/>
            <person name="Schlenke T."/>
            <person name="Schwartz R."/>
            <person name="Segarra C."/>
            <person name="Singh R.S."/>
            <person name="Sirot L."/>
            <person name="Sirota M."/>
            <person name="Sisneros N.B."/>
            <person name="Smith C.D."/>
            <person name="Smith T.F."/>
            <person name="Spieth J."/>
            <person name="Stage D.E."/>
            <person name="Stark A."/>
            <person name="Stephan W."/>
            <person name="Strausberg R.L."/>
            <person name="Strempel S."/>
            <person name="Sturgill D."/>
            <person name="Sutton G."/>
            <person name="Sutton G.G."/>
            <person name="Tao W."/>
            <person name="Teichmann S."/>
            <person name="Tobari Y.N."/>
            <person name="Tomimura Y."/>
            <person name="Tsolas J.M."/>
            <person name="Valente V.L."/>
            <person name="Venter E."/>
            <person name="Venter J.C."/>
            <person name="Vicario S."/>
            <person name="Vieira F.G."/>
            <person name="Vilella A.J."/>
            <person name="Villasante A."/>
            <person name="Walenz B."/>
            <person name="Wang J."/>
            <person name="Wasserman M."/>
            <person name="Watts T."/>
            <person name="Wilson D."/>
            <person name="Wilson R.K."/>
            <person name="Wing R.A."/>
            <person name="Wolfner M.F."/>
            <person name="Wong A."/>
            <person name="Wong G.K."/>
            <person name="Wu C.I."/>
            <person name="Wu G."/>
            <person name="Yamamoto D."/>
            <person name="Yang H.P."/>
            <person name="Yang S.P."/>
            <person name="Yorke J.A."/>
            <person name="Yoshida K."/>
            <person name="Zdobnov E."/>
            <person name="Zhang P."/>
            <person name="Zhang Y."/>
            <person name="Zimin A.V."/>
            <person name="Baldwin J."/>
            <person name="Abdouelleil A."/>
            <person name="Abdulkadir J."/>
            <person name="Abebe A."/>
            <person name="Abera B."/>
            <person name="Abreu J."/>
            <person name="Acer S.C."/>
            <person name="Aftuck L."/>
            <person name="Alexander A."/>
            <person name="An P."/>
            <person name="Anderson E."/>
            <person name="Anderson S."/>
            <person name="Arachi H."/>
            <person name="Azer M."/>
            <person name="Bachantsang P."/>
            <person name="Barry A."/>
            <person name="Bayul T."/>
            <person name="Berlin A."/>
            <person name="Bessette D."/>
            <person name="Bloom T."/>
            <person name="Blye J."/>
            <person name="Boguslavskiy L."/>
            <person name="Bonnet C."/>
            <person name="Boukhgalter B."/>
            <person name="Bourzgui I."/>
            <person name="Brown A."/>
            <person name="Cahill P."/>
            <person name="Channer S."/>
            <person name="Cheshatsang Y."/>
            <person name="Chuda L."/>
            <person name="Citroen M."/>
            <person name="Collymore A."/>
            <person name="Cooke P."/>
            <person name="Costello M."/>
            <person name="D'Aco K."/>
            <person name="Daza R."/>
            <person name="De Haan G."/>
            <person name="DeGray S."/>
            <person name="DeMaso C."/>
            <person name="Dhargay N."/>
            <person name="Dooley K."/>
            <person name="Dooley E."/>
            <person name="Doricent M."/>
            <person name="Dorje P."/>
            <person name="Dorjee K."/>
            <person name="Dupes A."/>
            <person name="Elong R."/>
            <person name="Falk J."/>
            <person name="Farina A."/>
            <person name="Faro S."/>
            <person name="Ferguson D."/>
            <person name="Fisher S."/>
            <person name="Foley C.D."/>
            <person name="Franke A."/>
            <person name="Friedrich D."/>
            <person name="Gadbois L."/>
            <person name="Gearin G."/>
            <person name="Gearin C.R."/>
            <person name="Giannoukos G."/>
            <person name="Goode T."/>
            <person name="Graham J."/>
            <person name="Grandbois E."/>
            <person name="Grewal S."/>
            <person name="Gyaltsen K."/>
            <person name="Hafez N."/>
            <person name="Hagos B."/>
            <person name="Hall J."/>
            <person name="Henson C."/>
            <person name="Hollinger A."/>
            <person name="Honan T."/>
            <person name="Huard M.D."/>
            <person name="Hughes L."/>
            <person name="Hurhula B."/>
            <person name="Husby M.E."/>
            <person name="Kamat A."/>
            <person name="Kanga B."/>
            <person name="Kashin S."/>
            <person name="Khazanovich D."/>
            <person name="Kisner P."/>
            <person name="Lance K."/>
            <person name="Lara M."/>
            <person name="Lee W."/>
            <person name="Lennon N."/>
            <person name="Letendre F."/>
            <person name="LeVine R."/>
            <person name="Lipovsky A."/>
            <person name="Liu X."/>
            <person name="Liu J."/>
            <person name="Liu S."/>
            <person name="Lokyitsang T."/>
            <person name="Lokyitsang Y."/>
            <person name="Lubonja R."/>
            <person name="Lui A."/>
            <person name="MacDonald P."/>
            <person name="Magnisalis V."/>
            <person name="Maru K."/>
            <person name="Matthews C."/>
            <person name="McCusker W."/>
            <person name="McDonough S."/>
            <person name="Mehta T."/>
            <person name="Meldrim J."/>
            <person name="Meneus L."/>
            <person name="Mihai O."/>
            <person name="Mihalev A."/>
            <person name="Mihova T."/>
            <person name="Mittelman R."/>
            <person name="Mlenga V."/>
            <person name="Montmayeur A."/>
            <person name="Mulrain L."/>
            <person name="Navidi A."/>
            <person name="Naylor J."/>
            <person name="Negash T."/>
            <person name="Nguyen T."/>
            <person name="Nguyen N."/>
            <person name="Nicol R."/>
            <person name="Norbu C."/>
            <person name="Norbu N."/>
            <person name="Novod N."/>
            <person name="O'Neill B."/>
            <person name="Osman S."/>
            <person name="Markiewicz E."/>
            <person name="Oyono O.L."/>
            <person name="Patti C."/>
            <person name="Phunkhang P."/>
            <person name="Pierre F."/>
            <person name="Priest M."/>
            <person name="Raghuraman S."/>
            <person name="Rege F."/>
            <person name="Reyes R."/>
            <person name="Rise C."/>
            <person name="Rogov P."/>
            <person name="Ross K."/>
            <person name="Ryan E."/>
            <person name="Settipalli S."/>
            <person name="Shea T."/>
            <person name="Sherpa N."/>
            <person name="Shi L."/>
            <person name="Shih D."/>
            <person name="Sparrow T."/>
            <person name="Spaulding J."/>
            <person name="Stalker J."/>
            <person name="Stange-Thomann N."/>
            <person name="Stavropoulos S."/>
            <person name="Stone C."/>
            <person name="Strader C."/>
            <person name="Tesfaye S."/>
            <person name="Thomson T."/>
            <person name="Thoulutsang Y."/>
            <person name="Thoulutsang D."/>
            <person name="Topham K."/>
            <person name="Topping I."/>
            <person name="Tsamla T."/>
            <person name="Vassiliev H."/>
            <person name="Vo A."/>
            <person name="Wangchuk T."/>
            <person name="Wangdi T."/>
            <person name="Weiand M."/>
            <person name="Wilkinson J."/>
            <person name="Wilson A."/>
            <person name="Yadav S."/>
            <person name="Young G."/>
            <person name="Yu Q."/>
            <person name="Zembek L."/>
            <person name="Zhong D."/>
            <person name="Zimmer A."/>
            <person name="Zwirko Z."/>
            <person name="Jaffe D.B."/>
            <person name="Alvarez P."/>
            <person name="Brockman W."/>
            <person name="Butler J."/>
            <person name="Chin C."/>
            <person name="Gnerre S."/>
            <person name="Grabherr M."/>
            <person name="Kleber M."/>
            <person name="Mauceli E."/>
            <person name="MacCallum I."/>
        </authorList>
    </citation>
    <scope>NUCLEOTIDE SEQUENCE [LARGE SCALE GENOMIC DNA]</scope>
    <source>
        <strain evidence="3">MSH-3 / Tucson 14011-0111.49</strain>
    </source>
</reference>
<dbReference type="EMBL" id="CH479654">
    <property type="protein sequence ID" value="EDW36551.1"/>
    <property type="molecule type" value="Genomic_DNA"/>
</dbReference>
<feature type="compositionally biased region" description="Basic and acidic residues" evidence="1">
    <location>
        <begin position="1"/>
        <end position="12"/>
    </location>
</feature>
<dbReference type="Proteomes" id="UP000008744">
    <property type="component" value="Unassembled WGS sequence"/>
</dbReference>
<evidence type="ECO:0000256" key="1">
    <source>
        <dbReference type="SAM" id="MobiDB-lite"/>
    </source>
</evidence>
<proteinExistence type="predicted"/>
<gene>
    <name evidence="2" type="primary">Dper\GL16661</name>
    <name evidence="2" type="ORF">Dper_GL16661</name>
</gene>
<sequence>METRRPGRGRMESRKRKKVAQESRRRKEVAQESRRRKEVAQASRKRKEVVQASRKSKLSQRKDTKRLEGFAEVPLPAKSFRFCNCNIYELPLPPLPPLLLPQNGIRIVRNSFWGKASKLQLKLFLPLEGLLNCETHTHTHRERERERSTPRVQDADKLSVWRNDGKL</sequence>
<evidence type="ECO:0000313" key="2">
    <source>
        <dbReference type="EMBL" id="EDW36551.1"/>
    </source>
</evidence>
<dbReference type="HOGENOM" id="CLU_1596248_0_0_1"/>
<dbReference type="AlphaFoldDB" id="B4HD39"/>
<protein>
    <submittedName>
        <fullName evidence="2">GL16661</fullName>
    </submittedName>
</protein>
<feature type="compositionally biased region" description="Basic and acidic residues" evidence="1">
    <location>
        <begin position="60"/>
        <end position="69"/>
    </location>
</feature>
<evidence type="ECO:0000313" key="3">
    <source>
        <dbReference type="Proteomes" id="UP000008744"/>
    </source>
</evidence>